<dbReference type="Proteomes" id="UP000663870">
    <property type="component" value="Unassembled WGS sequence"/>
</dbReference>
<dbReference type="EMBL" id="CAJNOH010004740">
    <property type="protein sequence ID" value="CAF1378883.1"/>
    <property type="molecule type" value="Genomic_DNA"/>
</dbReference>
<evidence type="ECO:0000313" key="5">
    <source>
        <dbReference type="Proteomes" id="UP000663870"/>
    </source>
</evidence>
<dbReference type="AlphaFoldDB" id="A0A816BV25"/>
<sequence length="108" mass="12013">MDGLVGLVPAHLSEIHISRPENEGRATFRPRTVQEEPISMQRSSKSLIDMTVSRSLSNSALPIERTSGTTTSNNTRFLERSFVQPPLAPGRPYMLIVESIEESTVFVQ</sequence>
<comment type="caution">
    <text evidence="3">The sequence shown here is derived from an EMBL/GenBank/DDBJ whole genome shotgun (WGS) entry which is preliminary data.</text>
</comment>
<evidence type="ECO:0000313" key="4">
    <source>
        <dbReference type="EMBL" id="CAF1615210.1"/>
    </source>
</evidence>
<gene>
    <name evidence="3" type="ORF">JXQ802_LOCUS49885</name>
    <name evidence="4" type="ORF">JXQ802_LOCUS49888</name>
    <name evidence="1" type="ORF">PYM288_LOCUS33748</name>
    <name evidence="2" type="ORF">PYM288_LOCUS33751</name>
</gene>
<keyword evidence="5" id="KW-1185">Reference proteome</keyword>
<dbReference type="EMBL" id="CAJNOL010006191">
    <property type="protein sequence ID" value="CAF1615189.1"/>
    <property type="molecule type" value="Genomic_DNA"/>
</dbReference>
<dbReference type="EMBL" id="CAJNOL010006192">
    <property type="protein sequence ID" value="CAF1615210.1"/>
    <property type="molecule type" value="Genomic_DNA"/>
</dbReference>
<accession>A0A816BV25</accession>
<evidence type="ECO:0000313" key="1">
    <source>
        <dbReference type="EMBL" id="CAF1378825.1"/>
    </source>
</evidence>
<organism evidence="3 5">
    <name type="scientific">Rotaria sordida</name>
    <dbReference type="NCBI Taxonomy" id="392033"/>
    <lineage>
        <taxon>Eukaryota</taxon>
        <taxon>Metazoa</taxon>
        <taxon>Spiralia</taxon>
        <taxon>Gnathifera</taxon>
        <taxon>Rotifera</taxon>
        <taxon>Eurotatoria</taxon>
        <taxon>Bdelloidea</taxon>
        <taxon>Philodinida</taxon>
        <taxon>Philodinidae</taxon>
        <taxon>Rotaria</taxon>
    </lineage>
</organism>
<proteinExistence type="predicted"/>
<name>A0A816BV25_9BILA</name>
<dbReference type="Proteomes" id="UP000663854">
    <property type="component" value="Unassembled WGS sequence"/>
</dbReference>
<reference evidence="3" key="1">
    <citation type="submission" date="2021-02" db="EMBL/GenBank/DDBJ databases">
        <authorList>
            <person name="Nowell W R."/>
        </authorList>
    </citation>
    <scope>NUCLEOTIDE SEQUENCE</scope>
</reference>
<evidence type="ECO:0000313" key="3">
    <source>
        <dbReference type="EMBL" id="CAF1615189.1"/>
    </source>
</evidence>
<dbReference type="EMBL" id="CAJNOH010004739">
    <property type="protein sequence ID" value="CAF1378825.1"/>
    <property type="molecule type" value="Genomic_DNA"/>
</dbReference>
<evidence type="ECO:0000313" key="2">
    <source>
        <dbReference type="EMBL" id="CAF1378883.1"/>
    </source>
</evidence>
<protein>
    <submittedName>
        <fullName evidence="3">Uncharacterized protein</fullName>
    </submittedName>
</protein>